<dbReference type="Proteomes" id="UP000298602">
    <property type="component" value="Chromosome"/>
</dbReference>
<dbReference type="InterPro" id="IPR011527">
    <property type="entry name" value="ABC1_TM_dom"/>
</dbReference>
<feature type="domain" description="ABC transporter" evidence="10">
    <location>
        <begin position="361"/>
        <end position="597"/>
    </location>
</feature>
<dbReference type="Pfam" id="PF00664">
    <property type="entry name" value="ABC_membrane"/>
    <property type="match status" value="1"/>
</dbReference>
<comment type="subcellular location">
    <subcellularLocation>
        <location evidence="1">Cell membrane</location>
        <topology evidence="1">Multi-pass membrane protein</topology>
    </subcellularLocation>
</comment>
<dbReference type="GO" id="GO:0005886">
    <property type="term" value="C:plasma membrane"/>
    <property type="evidence" value="ECO:0007669"/>
    <property type="project" value="UniProtKB-SubCell"/>
</dbReference>
<dbReference type="InterPro" id="IPR036640">
    <property type="entry name" value="ABC1_TM_sf"/>
</dbReference>
<feature type="transmembrane region" description="Helical" evidence="9">
    <location>
        <begin position="21"/>
        <end position="39"/>
    </location>
</feature>
<protein>
    <submittedName>
        <fullName evidence="12">ABC transporter ATP-binding protein</fullName>
    </submittedName>
</protein>
<dbReference type="Gene3D" id="1.20.1560.10">
    <property type="entry name" value="ABC transporter type 1, transmembrane domain"/>
    <property type="match status" value="1"/>
</dbReference>
<dbReference type="InterPro" id="IPR003439">
    <property type="entry name" value="ABC_transporter-like_ATP-bd"/>
</dbReference>
<evidence type="ECO:0000256" key="2">
    <source>
        <dbReference type="ARBA" id="ARBA00022448"/>
    </source>
</evidence>
<reference evidence="12 13" key="1">
    <citation type="submission" date="2019-05" db="EMBL/GenBank/DDBJ databases">
        <title>The Complete Genome Sequence of the n-alkane-degrading Desulfoglaeba alkanexedens ALDC reveals multiple alkylsuccinate synthase gene clusters.</title>
        <authorList>
            <person name="Callaghan A.V."/>
            <person name="Davidova I.A."/>
            <person name="Duncan K.E."/>
            <person name="Morris B."/>
            <person name="McInerney M.J."/>
        </authorList>
    </citation>
    <scope>NUCLEOTIDE SEQUENCE [LARGE SCALE GENOMIC DNA]</scope>
    <source>
        <strain evidence="12 13">ALDC</strain>
    </source>
</reference>
<dbReference type="GO" id="GO:0016887">
    <property type="term" value="F:ATP hydrolysis activity"/>
    <property type="evidence" value="ECO:0007669"/>
    <property type="project" value="InterPro"/>
</dbReference>
<dbReference type="PROSITE" id="PS50929">
    <property type="entry name" value="ABC_TM1F"/>
    <property type="match status" value="1"/>
</dbReference>
<sequence length="602" mass="66580">MRLGEGAGSATVLQWFLKEKMLVGGLVVSLALQAAIAVVEPWPLQVVFDCVIGRAPLSWWLSPWEERLSAEPRHELLFIMVFALIAFAAATGAALYIQNQLLTRLNQTVVQRLRVTFFGHVVQLPIAFFQRMGPGEIISRLTADTADLQPLIEGALILMFRSIPTFLGIFVLMAWIDPPLALLVVAAAPILAFGTVYFGKRVKQATRRQRSYEAEVAAVTEVATRTQKCLKILGLCEQATRRLEERCLQSLEAAVEAGSWQGGYTATVHITLAGGIAAVLLVGVYRIEAGRISAGELLVFMSYLRSIYKPVRELSKYFNKISKGLACKERIEEILALTPCQLGVCGDSKDAVPMPPFRYVIRFEGVAYAYEPNRPVLEDITFTVRKGQKIGIVGDSGSGKSTLLNLIPRFLDPSEGCIYIDDRDIRTFTLESLRSQVAIVPQEHIIFPATVLENIALGRPESPAGRDEILRAAKEANAHSFITRLPQGYDTLLGPSGTELSIGQAKRIHIARALLRNAPIILLDEPTAGLDPSSESKVMEAFDRLMRRGTLFVVTHYLPLIANADAILVLERGRIVQQGRHDELVQEGRYAELWADFVRHLE</sequence>
<accession>A0A4V1ERK6</accession>
<keyword evidence="8 9" id="KW-0472">Membrane</keyword>
<proteinExistence type="predicted"/>
<keyword evidence="13" id="KW-1185">Reference proteome</keyword>
<dbReference type="KEGG" id="dax:FDQ92_07155"/>
<feature type="transmembrane region" description="Helical" evidence="9">
    <location>
        <begin position="155"/>
        <end position="175"/>
    </location>
</feature>
<keyword evidence="3" id="KW-1003">Cell membrane</keyword>
<dbReference type="InterPro" id="IPR003593">
    <property type="entry name" value="AAA+_ATPase"/>
</dbReference>
<feature type="domain" description="ABC transmembrane type-1" evidence="11">
    <location>
        <begin position="25"/>
        <end position="323"/>
    </location>
</feature>
<dbReference type="Gene3D" id="3.40.50.300">
    <property type="entry name" value="P-loop containing nucleotide triphosphate hydrolases"/>
    <property type="match status" value="1"/>
</dbReference>
<evidence type="ECO:0000256" key="5">
    <source>
        <dbReference type="ARBA" id="ARBA00022741"/>
    </source>
</evidence>
<keyword evidence="2" id="KW-0813">Transport</keyword>
<dbReference type="GO" id="GO:0034040">
    <property type="term" value="F:ATPase-coupled lipid transmembrane transporter activity"/>
    <property type="evidence" value="ECO:0007669"/>
    <property type="project" value="TreeGrafter"/>
</dbReference>
<dbReference type="SUPFAM" id="SSF52540">
    <property type="entry name" value="P-loop containing nucleoside triphosphate hydrolases"/>
    <property type="match status" value="1"/>
</dbReference>
<feature type="transmembrane region" description="Helical" evidence="9">
    <location>
        <begin position="76"/>
        <end position="97"/>
    </location>
</feature>
<dbReference type="Pfam" id="PF00005">
    <property type="entry name" value="ABC_tran"/>
    <property type="match status" value="1"/>
</dbReference>
<evidence type="ECO:0000256" key="4">
    <source>
        <dbReference type="ARBA" id="ARBA00022692"/>
    </source>
</evidence>
<evidence type="ECO:0000256" key="1">
    <source>
        <dbReference type="ARBA" id="ARBA00004651"/>
    </source>
</evidence>
<name>A0A4V1ERK6_9BACT</name>
<keyword evidence="4 9" id="KW-0812">Transmembrane</keyword>
<keyword evidence="6 12" id="KW-0067">ATP-binding</keyword>
<dbReference type="PROSITE" id="PS50893">
    <property type="entry name" value="ABC_TRANSPORTER_2"/>
    <property type="match status" value="1"/>
</dbReference>
<dbReference type="SUPFAM" id="SSF90123">
    <property type="entry name" value="ABC transporter transmembrane region"/>
    <property type="match status" value="1"/>
</dbReference>
<organism evidence="12 13">
    <name type="scientific">Desulfoglaeba alkanexedens ALDC</name>
    <dbReference type="NCBI Taxonomy" id="980445"/>
    <lineage>
        <taxon>Bacteria</taxon>
        <taxon>Pseudomonadati</taxon>
        <taxon>Thermodesulfobacteriota</taxon>
        <taxon>Syntrophobacteria</taxon>
        <taxon>Syntrophobacterales</taxon>
        <taxon>Syntrophobacteraceae</taxon>
        <taxon>Desulfoglaeba</taxon>
    </lineage>
</organism>
<keyword evidence="5" id="KW-0547">Nucleotide-binding</keyword>
<dbReference type="RefSeq" id="WP_137423940.1">
    <property type="nucleotide sequence ID" value="NZ_CP040098.1"/>
</dbReference>
<evidence type="ECO:0000313" key="12">
    <source>
        <dbReference type="EMBL" id="QCQ21971.1"/>
    </source>
</evidence>
<dbReference type="PANTHER" id="PTHR24221">
    <property type="entry name" value="ATP-BINDING CASSETTE SUB-FAMILY B"/>
    <property type="match status" value="1"/>
</dbReference>
<dbReference type="GO" id="GO:0140359">
    <property type="term" value="F:ABC-type transporter activity"/>
    <property type="evidence" value="ECO:0007669"/>
    <property type="project" value="InterPro"/>
</dbReference>
<gene>
    <name evidence="12" type="ORF">FDQ92_07155</name>
</gene>
<dbReference type="FunFam" id="3.40.50.300:FF:000221">
    <property type="entry name" value="Multidrug ABC transporter ATP-binding protein"/>
    <property type="match status" value="1"/>
</dbReference>
<dbReference type="OrthoDB" id="9760168at2"/>
<evidence type="ECO:0000256" key="9">
    <source>
        <dbReference type="SAM" id="Phobius"/>
    </source>
</evidence>
<evidence type="ECO:0000259" key="11">
    <source>
        <dbReference type="PROSITE" id="PS50929"/>
    </source>
</evidence>
<evidence type="ECO:0000256" key="7">
    <source>
        <dbReference type="ARBA" id="ARBA00022989"/>
    </source>
</evidence>
<dbReference type="GO" id="GO:0005524">
    <property type="term" value="F:ATP binding"/>
    <property type="evidence" value="ECO:0007669"/>
    <property type="project" value="UniProtKB-KW"/>
</dbReference>
<evidence type="ECO:0000256" key="3">
    <source>
        <dbReference type="ARBA" id="ARBA00022475"/>
    </source>
</evidence>
<keyword evidence="7 9" id="KW-1133">Transmembrane helix</keyword>
<reference evidence="12 13" key="2">
    <citation type="submission" date="2019-05" db="EMBL/GenBank/DDBJ databases">
        <authorList>
            <person name="Suflita J.M."/>
            <person name="Marks C.R."/>
        </authorList>
    </citation>
    <scope>NUCLEOTIDE SEQUENCE [LARGE SCALE GENOMIC DNA]</scope>
    <source>
        <strain evidence="12 13">ALDC</strain>
    </source>
</reference>
<dbReference type="EMBL" id="CP040098">
    <property type="protein sequence ID" value="QCQ21971.1"/>
    <property type="molecule type" value="Genomic_DNA"/>
</dbReference>
<dbReference type="AlphaFoldDB" id="A0A4V1ERK6"/>
<dbReference type="InterPro" id="IPR039421">
    <property type="entry name" value="Type_1_exporter"/>
</dbReference>
<dbReference type="PANTHER" id="PTHR24221:SF468">
    <property type="entry name" value="ABC TRANSPORTER"/>
    <property type="match status" value="1"/>
</dbReference>
<dbReference type="InterPro" id="IPR027417">
    <property type="entry name" value="P-loop_NTPase"/>
</dbReference>
<dbReference type="SMART" id="SM00382">
    <property type="entry name" value="AAA"/>
    <property type="match status" value="1"/>
</dbReference>
<feature type="transmembrane region" description="Helical" evidence="9">
    <location>
        <begin position="181"/>
        <end position="199"/>
    </location>
</feature>
<evidence type="ECO:0000259" key="10">
    <source>
        <dbReference type="PROSITE" id="PS50893"/>
    </source>
</evidence>
<evidence type="ECO:0000256" key="6">
    <source>
        <dbReference type="ARBA" id="ARBA00022840"/>
    </source>
</evidence>
<evidence type="ECO:0000313" key="13">
    <source>
        <dbReference type="Proteomes" id="UP000298602"/>
    </source>
</evidence>
<evidence type="ECO:0000256" key="8">
    <source>
        <dbReference type="ARBA" id="ARBA00023136"/>
    </source>
</evidence>